<dbReference type="EMBL" id="CADCXN010000071">
    <property type="protein sequence ID" value="CAA9891469.1"/>
    <property type="molecule type" value="Genomic_DNA"/>
</dbReference>
<proteinExistence type="predicted"/>
<evidence type="ECO:0008006" key="4">
    <source>
        <dbReference type="Google" id="ProtNLM"/>
    </source>
</evidence>
<gene>
    <name evidence="2" type="ORF">METHB2_410011</name>
</gene>
<accession>A0A8S0WQI6</accession>
<dbReference type="RefSeq" id="WP_246246999.1">
    <property type="nucleotide sequence ID" value="NZ_CADCXN010000071.1"/>
</dbReference>
<keyword evidence="1" id="KW-0472">Membrane</keyword>
<keyword evidence="1" id="KW-1133">Transmembrane helix</keyword>
<keyword evidence="3" id="KW-1185">Reference proteome</keyword>
<sequence>MMKASKQLFSERSVGTLVLSLAGLLIWALHFAIVYGVQHVACAALAANRAAFWVHTTLIVATVAALLALLLAIIRPDIVLPMDRNGRALQHAGTFLLGLMRGLALLSFFGVLWSGAAVLFLPACGSLA</sequence>
<organism evidence="2 3">
    <name type="scientific">Candidatus Methylobacter favarea</name>
    <dbReference type="NCBI Taxonomy" id="2707345"/>
    <lineage>
        <taxon>Bacteria</taxon>
        <taxon>Pseudomonadati</taxon>
        <taxon>Pseudomonadota</taxon>
        <taxon>Gammaproteobacteria</taxon>
        <taxon>Methylococcales</taxon>
        <taxon>Methylococcaceae</taxon>
        <taxon>Methylobacter</taxon>
    </lineage>
</organism>
<dbReference type="Proteomes" id="UP000494216">
    <property type="component" value="Unassembled WGS sequence"/>
</dbReference>
<evidence type="ECO:0000313" key="3">
    <source>
        <dbReference type="Proteomes" id="UP000494216"/>
    </source>
</evidence>
<comment type="caution">
    <text evidence="2">The sequence shown here is derived from an EMBL/GenBank/DDBJ whole genome shotgun (WGS) entry which is preliminary data.</text>
</comment>
<evidence type="ECO:0000313" key="2">
    <source>
        <dbReference type="EMBL" id="CAA9891469.1"/>
    </source>
</evidence>
<reference evidence="2 3" key="1">
    <citation type="submission" date="2020-02" db="EMBL/GenBank/DDBJ databases">
        <authorList>
            <person name="Hogendoorn C."/>
        </authorList>
    </citation>
    <scope>NUCLEOTIDE SEQUENCE [LARGE SCALE GENOMIC DNA]</scope>
    <source>
        <strain evidence="2">METHB21</strain>
    </source>
</reference>
<feature type="transmembrane region" description="Helical" evidence="1">
    <location>
        <begin position="53"/>
        <end position="74"/>
    </location>
</feature>
<keyword evidence="1" id="KW-0812">Transmembrane</keyword>
<dbReference type="AlphaFoldDB" id="A0A8S0WQI6"/>
<protein>
    <recommendedName>
        <fullName evidence="4">Transmembrane protein</fullName>
    </recommendedName>
</protein>
<evidence type="ECO:0000256" key="1">
    <source>
        <dbReference type="SAM" id="Phobius"/>
    </source>
</evidence>
<name>A0A8S0WQI6_9GAMM</name>
<feature type="transmembrane region" description="Helical" evidence="1">
    <location>
        <begin position="95"/>
        <end position="121"/>
    </location>
</feature>